<dbReference type="Proteomes" id="UP000269499">
    <property type="component" value="Unassembled WGS sequence"/>
</dbReference>
<dbReference type="AlphaFoldDB" id="A0A497F4T9"/>
<dbReference type="SUPFAM" id="SSF117396">
    <property type="entry name" value="TM1631-like"/>
    <property type="match status" value="1"/>
</dbReference>
<sequence length="318" mass="36758">MKILIGAGGWSYFRLPSEMGDQLSWYARAFDVVEVNSTFYEIPQIEIVESWRRRVPKNFEFTVKCHRSVTHEAKLNPTRKSNRVMEQMVEVCKALKSKVLLIQTPPSLKPTKKTLENALKIAEIVNNEKIGLAWEPRGEEWKSKVGRELMKRFVEKCEGAHCTDMSKDKPAAVGNFIYTRLFGKGKHNIYQFSSDEITEIFKKIIGLGERAERVYVIAHTKKMYIDAARMKKYVESGVIPPATRSVGIESVREVLSEDAKFPITRDELIKIQGWKVITWVDMKDVKLGEILERIPNKIYRSIDEVCSEIKRTWLQNTI</sequence>
<organism evidence="1 2">
    <name type="scientific">Thermoproteota archaeon</name>
    <dbReference type="NCBI Taxonomy" id="2056631"/>
    <lineage>
        <taxon>Archaea</taxon>
        <taxon>Thermoproteota</taxon>
    </lineage>
</organism>
<protein>
    <recommendedName>
        <fullName evidence="3">DUF72 domain-containing protein</fullName>
    </recommendedName>
</protein>
<dbReference type="PANTHER" id="PTHR30348:SF4">
    <property type="entry name" value="DUF72 DOMAIN-CONTAINING PROTEIN"/>
    <property type="match status" value="1"/>
</dbReference>
<dbReference type="PANTHER" id="PTHR30348">
    <property type="entry name" value="UNCHARACTERIZED PROTEIN YECE"/>
    <property type="match status" value="1"/>
</dbReference>
<dbReference type="InterPro" id="IPR036520">
    <property type="entry name" value="UPF0759_sf"/>
</dbReference>
<evidence type="ECO:0000313" key="1">
    <source>
        <dbReference type="EMBL" id="RLE54242.1"/>
    </source>
</evidence>
<dbReference type="InterPro" id="IPR002763">
    <property type="entry name" value="DUF72"/>
</dbReference>
<name>A0A497F4T9_9CREN</name>
<evidence type="ECO:0000313" key="2">
    <source>
        <dbReference type="Proteomes" id="UP000269499"/>
    </source>
</evidence>
<reference evidence="1 2" key="1">
    <citation type="submission" date="2018-06" db="EMBL/GenBank/DDBJ databases">
        <title>Extensive metabolic versatility and redundancy in microbially diverse, dynamic hydrothermal sediments.</title>
        <authorList>
            <person name="Dombrowski N."/>
            <person name="Teske A."/>
            <person name="Baker B.J."/>
        </authorList>
    </citation>
    <scope>NUCLEOTIDE SEQUENCE [LARGE SCALE GENOMIC DNA]</scope>
    <source>
        <strain evidence="1">B20_G2</strain>
    </source>
</reference>
<gene>
    <name evidence="1" type="ORF">DRJ26_02125</name>
</gene>
<comment type="caution">
    <text evidence="1">The sequence shown here is derived from an EMBL/GenBank/DDBJ whole genome shotgun (WGS) entry which is preliminary data.</text>
</comment>
<dbReference type="Gene3D" id="3.20.20.410">
    <property type="entry name" value="Protein of unknown function UPF0759"/>
    <property type="match status" value="1"/>
</dbReference>
<accession>A0A497F4T9</accession>
<dbReference type="Pfam" id="PF01904">
    <property type="entry name" value="DUF72"/>
    <property type="match status" value="1"/>
</dbReference>
<evidence type="ECO:0008006" key="3">
    <source>
        <dbReference type="Google" id="ProtNLM"/>
    </source>
</evidence>
<proteinExistence type="predicted"/>
<dbReference type="EMBL" id="QMRA01000030">
    <property type="protein sequence ID" value="RLE54242.1"/>
    <property type="molecule type" value="Genomic_DNA"/>
</dbReference>